<dbReference type="InterPro" id="IPR006620">
    <property type="entry name" value="Pro_4_hyd_alph"/>
</dbReference>
<dbReference type="KEGG" id="ehx:EMIHUDRAFT_452938"/>
<dbReference type="SMART" id="SM00671">
    <property type="entry name" value="SEL1"/>
    <property type="match status" value="2"/>
</dbReference>
<sequence length="686" mass="71315">MLLLAVSGLVPPLRSLPLLSRHAYSSSSGAAFPESTSEDGTVHVLHGLVSPGSLAALREAAREAMFELEGDTVDGSATYLAPLIESGRVVGRGPLTRLAQPVLEERVLPYVRERTGCGGAVVCDALVRRYLPGERLGLSAHFDVSAFATAVLPLSPPGEYAGGFYVQSEAHASSRRFVPLGEGDLCMHQYDVMHGVDVRGGEWLRSPAGHPHAQLWAATLRANGEGVSGGADYGAAHTFWEAAAAQGLAGAQYSLGSAYKHGHGVAACEATAARHYAAAAAQGHGCEMVRSAPEQAVARLACDVLSRGGHIGPLRCGVRPDGVRGLFVAQAVRAGEASAPDEALEGGGASGSCSAVGTPLLGACIPLLRDRTEEELATLSSPALASAARSQRAWAEATAERVARRAGASVEEADWAERVVRTRAIRDSAPDGSAALRLVPLLDLANHRGGAGGGADPIVRTGDGVVALCATEDLVAGDEVTFCYRVGIGADELLLDYGSEEARSEEEHAREAPLLSAEQCASLVEEAAAAMAAGSSSSFTYTRNERLGEVHVHDLPQAREWLRAELRRSLFPLLAERFGADAAAAGGGFRAEELAVYDALVIRYDAAKGGTRQPMHRDAALLSVNIALSSPDEYEGGGTLFQTVGGGPVRLGRGHAMVHASGVRHAGAPITAGERWVLVVFALAEG</sequence>
<dbReference type="GeneID" id="17255164"/>
<dbReference type="PROSITE" id="PS51471">
    <property type="entry name" value="FE2OG_OXY"/>
    <property type="match status" value="1"/>
</dbReference>
<dbReference type="PANTHER" id="PTHR13271:SF154">
    <property type="entry name" value="GRIP DOMAIN-CONTAINING PROTEIN"/>
    <property type="match status" value="1"/>
</dbReference>
<reference evidence="10" key="1">
    <citation type="journal article" date="2013" name="Nature">
        <title>Pan genome of the phytoplankton Emiliania underpins its global distribution.</title>
        <authorList>
            <person name="Read B.A."/>
            <person name="Kegel J."/>
            <person name="Klute M.J."/>
            <person name="Kuo A."/>
            <person name="Lefebvre S.C."/>
            <person name="Maumus F."/>
            <person name="Mayer C."/>
            <person name="Miller J."/>
            <person name="Monier A."/>
            <person name="Salamov A."/>
            <person name="Young J."/>
            <person name="Aguilar M."/>
            <person name="Claverie J.M."/>
            <person name="Frickenhaus S."/>
            <person name="Gonzalez K."/>
            <person name="Herman E.K."/>
            <person name="Lin Y.C."/>
            <person name="Napier J."/>
            <person name="Ogata H."/>
            <person name="Sarno A.F."/>
            <person name="Shmutz J."/>
            <person name="Schroeder D."/>
            <person name="de Vargas C."/>
            <person name="Verret F."/>
            <person name="von Dassow P."/>
            <person name="Valentin K."/>
            <person name="Van de Peer Y."/>
            <person name="Wheeler G."/>
            <person name="Dacks J.B."/>
            <person name="Delwiche C.F."/>
            <person name="Dyhrman S.T."/>
            <person name="Glockner G."/>
            <person name="John U."/>
            <person name="Richards T."/>
            <person name="Worden A.Z."/>
            <person name="Zhang X."/>
            <person name="Grigoriev I.V."/>
            <person name="Allen A.E."/>
            <person name="Bidle K."/>
            <person name="Borodovsky M."/>
            <person name="Bowler C."/>
            <person name="Brownlee C."/>
            <person name="Cock J.M."/>
            <person name="Elias M."/>
            <person name="Gladyshev V.N."/>
            <person name="Groth M."/>
            <person name="Guda C."/>
            <person name="Hadaegh A."/>
            <person name="Iglesias-Rodriguez M.D."/>
            <person name="Jenkins J."/>
            <person name="Jones B.M."/>
            <person name="Lawson T."/>
            <person name="Leese F."/>
            <person name="Lindquist E."/>
            <person name="Lobanov A."/>
            <person name="Lomsadze A."/>
            <person name="Malik S.B."/>
            <person name="Marsh M.E."/>
            <person name="Mackinder L."/>
            <person name="Mock T."/>
            <person name="Mueller-Roeber B."/>
            <person name="Pagarete A."/>
            <person name="Parker M."/>
            <person name="Probert I."/>
            <person name="Quesneville H."/>
            <person name="Raines C."/>
            <person name="Rensing S.A."/>
            <person name="Riano-Pachon D.M."/>
            <person name="Richier S."/>
            <person name="Rokitta S."/>
            <person name="Shiraiwa Y."/>
            <person name="Soanes D.M."/>
            <person name="van der Giezen M."/>
            <person name="Wahlund T.M."/>
            <person name="Williams B."/>
            <person name="Wilson W."/>
            <person name="Wolfe G."/>
            <person name="Wurch L.L."/>
        </authorList>
    </citation>
    <scope>NUCLEOTIDE SEQUENCE</scope>
</reference>
<evidence type="ECO:0000256" key="2">
    <source>
        <dbReference type="ARBA" id="ARBA00022723"/>
    </source>
</evidence>
<dbReference type="HOGENOM" id="CLU_401519_0_0_1"/>
<dbReference type="InterPro" id="IPR050600">
    <property type="entry name" value="SETD3_SETD6_MTase"/>
</dbReference>
<comment type="cofactor">
    <cofactor evidence="1">
        <name>L-ascorbate</name>
        <dbReference type="ChEBI" id="CHEBI:38290"/>
    </cofactor>
</comment>
<keyword evidence="4" id="KW-0223">Dioxygenase</keyword>
<reference evidence="9" key="2">
    <citation type="submission" date="2024-10" db="UniProtKB">
        <authorList>
            <consortium name="EnsemblProtists"/>
        </authorList>
    </citation>
    <scope>IDENTIFICATION</scope>
</reference>
<keyword evidence="3" id="KW-0256">Endoplasmic reticulum</keyword>
<dbReference type="GO" id="GO:0005506">
    <property type="term" value="F:iron ion binding"/>
    <property type="evidence" value="ECO:0007669"/>
    <property type="project" value="InterPro"/>
</dbReference>
<accession>A0A0D3ICN6</accession>
<dbReference type="GO" id="GO:0031418">
    <property type="term" value="F:L-ascorbic acid binding"/>
    <property type="evidence" value="ECO:0007669"/>
    <property type="project" value="InterPro"/>
</dbReference>
<evidence type="ECO:0000256" key="1">
    <source>
        <dbReference type="ARBA" id="ARBA00001961"/>
    </source>
</evidence>
<dbReference type="EnsemblProtists" id="EOD09021">
    <property type="protein sequence ID" value="EOD09021"/>
    <property type="gene ID" value="EMIHUDRAFT_452938"/>
</dbReference>
<dbReference type="SUPFAM" id="SSF81901">
    <property type="entry name" value="HCP-like"/>
    <property type="match status" value="1"/>
</dbReference>
<keyword evidence="6" id="KW-0408">Iron</keyword>
<dbReference type="Proteomes" id="UP000013827">
    <property type="component" value="Unassembled WGS sequence"/>
</dbReference>
<protein>
    <recommendedName>
        <fullName evidence="8">Fe2OG dioxygenase domain-containing protein</fullName>
    </recommendedName>
</protein>
<name>A0A0D3ICN6_EMIH1</name>
<dbReference type="GO" id="GO:0016705">
    <property type="term" value="F:oxidoreductase activity, acting on paired donors, with incorporation or reduction of molecular oxygen"/>
    <property type="evidence" value="ECO:0007669"/>
    <property type="project" value="InterPro"/>
</dbReference>
<dbReference type="PANTHER" id="PTHR13271">
    <property type="entry name" value="UNCHARACTERIZED PUTATIVE METHYLTRANSFERASE"/>
    <property type="match status" value="1"/>
</dbReference>
<keyword evidence="2" id="KW-0479">Metal-binding</keyword>
<dbReference type="PaxDb" id="2903-EOD09021"/>
<feature type="domain" description="Fe2OG dioxygenase" evidence="8">
    <location>
        <begin position="595"/>
        <end position="685"/>
    </location>
</feature>
<dbReference type="InterPro" id="IPR005123">
    <property type="entry name" value="Oxoglu/Fe-dep_dioxygenase_dom"/>
</dbReference>
<keyword evidence="5" id="KW-0560">Oxidoreductase</keyword>
<evidence type="ECO:0000256" key="5">
    <source>
        <dbReference type="ARBA" id="ARBA00023002"/>
    </source>
</evidence>
<proteinExistence type="predicted"/>
<dbReference type="Gene3D" id="1.25.40.10">
    <property type="entry name" value="Tetratricopeptide repeat domain"/>
    <property type="match status" value="1"/>
</dbReference>
<dbReference type="SUPFAM" id="SSF82199">
    <property type="entry name" value="SET domain"/>
    <property type="match status" value="1"/>
</dbReference>
<dbReference type="Gene3D" id="2.60.120.620">
    <property type="entry name" value="q2cbj1_9rhob like domain"/>
    <property type="match status" value="1"/>
</dbReference>
<dbReference type="InterPro" id="IPR006597">
    <property type="entry name" value="Sel1-like"/>
</dbReference>
<dbReference type="SMART" id="SM00702">
    <property type="entry name" value="P4Hc"/>
    <property type="match status" value="1"/>
</dbReference>
<keyword evidence="7" id="KW-0325">Glycoprotein</keyword>
<dbReference type="InterPro" id="IPR011990">
    <property type="entry name" value="TPR-like_helical_dom_sf"/>
</dbReference>
<evidence type="ECO:0000256" key="7">
    <source>
        <dbReference type="ARBA" id="ARBA00023180"/>
    </source>
</evidence>
<evidence type="ECO:0000256" key="6">
    <source>
        <dbReference type="ARBA" id="ARBA00023004"/>
    </source>
</evidence>
<evidence type="ECO:0000256" key="3">
    <source>
        <dbReference type="ARBA" id="ARBA00022824"/>
    </source>
</evidence>
<dbReference type="Gene3D" id="3.90.1410.10">
    <property type="entry name" value="set domain protein methyltransferase, domain 1"/>
    <property type="match status" value="1"/>
</dbReference>
<evidence type="ECO:0000313" key="9">
    <source>
        <dbReference type="EnsemblProtists" id="EOD09021"/>
    </source>
</evidence>
<dbReference type="InterPro" id="IPR046341">
    <property type="entry name" value="SET_dom_sf"/>
</dbReference>
<dbReference type="RefSeq" id="XP_005761450.1">
    <property type="nucleotide sequence ID" value="XM_005761393.1"/>
</dbReference>
<dbReference type="GO" id="GO:0051213">
    <property type="term" value="F:dioxygenase activity"/>
    <property type="evidence" value="ECO:0007669"/>
    <property type="project" value="UniProtKB-KW"/>
</dbReference>
<organism evidence="9 10">
    <name type="scientific">Emiliania huxleyi (strain CCMP1516)</name>
    <dbReference type="NCBI Taxonomy" id="280463"/>
    <lineage>
        <taxon>Eukaryota</taxon>
        <taxon>Haptista</taxon>
        <taxon>Haptophyta</taxon>
        <taxon>Prymnesiophyceae</taxon>
        <taxon>Isochrysidales</taxon>
        <taxon>Noelaerhabdaceae</taxon>
        <taxon>Emiliania</taxon>
    </lineage>
</organism>
<dbReference type="AlphaFoldDB" id="A0A0D3ICN6"/>
<dbReference type="CDD" id="cd10527">
    <property type="entry name" value="SET_LSMT"/>
    <property type="match status" value="1"/>
</dbReference>
<evidence type="ECO:0000259" key="8">
    <source>
        <dbReference type="PROSITE" id="PS51471"/>
    </source>
</evidence>
<dbReference type="eggNOG" id="ENOG502SAMK">
    <property type="taxonomic scope" value="Eukaryota"/>
</dbReference>
<evidence type="ECO:0000313" key="10">
    <source>
        <dbReference type="Proteomes" id="UP000013827"/>
    </source>
</evidence>
<dbReference type="GO" id="GO:0016279">
    <property type="term" value="F:protein-lysine N-methyltransferase activity"/>
    <property type="evidence" value="ECO:0007669"/>
    <property type="project" value="TreeGrafter"/>
</dbReference>
<evidence type="ECO:0000256" key="4">
    <source>
        <dbReference type="ARBA" id="ARBA00022964"/>
    </source>
</evidence>
<keyword evidence="10" id="KW-1185">Reference proteome</keyword>